<name>A0A2H1KD62_9MICO</name>
<protein>
    <recommendedName>
        <fullName evidence="3">Helicase</fullName>
    </recommendedName>
</protein>
<dbReference type="EMBL" id="FXZC01000008">
    <property type="protein sequence ID" value="SMX97680.1"/>
    <property type="molecule type" value="Genomic_DNA"/>
</dbReference>
<accession>A0A2H1KD62</accession>
<sequence>MSCFDTGSRVMVGGLSRQRLLAALDSAEVRLNDHARVLIAGPAFDRRDPEPIRVITRSLSTLGLTSGGTLRQIFSTAESRGLHPCPPDSGPYLRIAWLSQPQSHDSVQSTGRAPAGAVTIASEPIDETFATPKGFYLRLVDGQAWLRAYRCDEAFEFSADDVFAFRAD</sequence>
<dbReference type="GeneID" id="99773424"/>
<gene>
    <name evidence="1" type="ORF">BC102111_03168</name>
</gene>
<evidence type="ECO:0000313" key="1">
    <source>
        <dbReference type="EMBL" id="SMX97680.1"/>
    </source>
</evidence>
<organism evidence="1 2">
    <name type="scientific">Brevibacterium casei CIP 102111</name>
    <dbReference type="NCBI Taxonomy" id="1255625"/>
    <lineage>
        <taxon>Bacteria</taxon>
        <taxon>Bacillati</taxon>
        <taxon>Actinomycetota</taxon>
        <taxon>Actinomycetes</taxon>
        <taxon>Micrococcales</taxon>
        <taxon>Brevibacteriaceae</taxon>
        <taxon>Brevibacterium</taxon>
    </lineage>
</organism>
<proteinExistence type="predicted"/>
<dbReference type="RefSeq" id="WP_009378258.1">
    <property type="nucleotide sequence ID" value="NZ_FXZC01000008.1"/>
</dbReference>
<evidence type="ECO:0000313" key="2">
    <source>
        <dbReference type="Proteomes" id="UP000234333"/>
    </source>
</evidence>
<evidence type="ECO:0008006" key="3">
    <source>
        <dbReference type="Google" id="ProtNLM"/>
    </source>
</evidence>
<dbReference type="AlphaFoldDB" id="A0A2H1KD62"/>
<dbReference type="Proteomes" id="UP000234333">
    <property type="component" value="Unassembled WGS sequence"/>
</dbReference>
<reference evidence="2" key="1">
    <citation type="submission" date="2017-03" db="EMBL/GenBank/DDBJ databases">
        <authorList>
            <person name="Monnet C."/>
        </authorList>
    </citation>
    <scope>NUCLEOTIDE SEQUENCE [LARGE SCALE GENOMIC DNA]</scope>
    <source>
        <strain evidence="2">CIP 102111</strain>
    </source>
</reference>